<feature type="transmembrane region" description="Helical" evidence="7">
    <location>
        <begin position="6"/>
        <end position="29"/>
    </location>
</feature>
<keyword evidence="9" id="KW-1185">Reference proteome</keyword>
<keyword evidence="3" id="KW-1003">Cell membrane</keyword>
<dbReference type="AlphaFoldDB" id="F8L773"/>
<keyword evidence="6 7" id="KW-0472">Membrane</keyword>
<evidence type="ECO:0000313" key="9">
    <source>
        <dbReference type="Proteomes" id="UP000000496"/>
    </source>
</evidence>
<evidence type="ECO:0000256" key="2">
    <source>
        <dbReference type="ARBA" id="ARBA00009784"/>
    </source>
</evidence>
<feature type="transmembrane region" description="Helical" evidence="7">
    <location>
        <begin position="41"/>
        <end position="60"/>
    </location>
</feature>
<reference evidence="8 9" key="2">
    <citation type="journal article" date="2011" name="Mol. Biol. Evol.">
        <title>Unity in variety--the pan-genome of the Chlamydiae.</title>
        <authorList>
            <person name="Collingro A."/>
            <person name="Tischler P."/>
            <person name="Weinmaier T."/>
            <person name="Penz T."/>
            <person name="Heinz E."/>
            <person name="Brunham R.C."/>
            <person name="Read T.D."/>
            <person name="Bavoil P.M."/>
            <person name="Sachse K."/>
            <person name="Kahane S."/>
            <person name="Friedman M.G."/>
            <person name="Rattei T."/>
            <person name="Myers G.S."/>
            <person name="Horn M."/>
        </authorList>
    </citation>
    <scope>NUCLEOTIDE SEQUENCE [LARGE SCALE GENOMIC DNA]</scope>
    <source>
        <strain evidence="9">ATCC VR-1471 / Z</strain>
    </source>
</reference>
<dbReference type="HOGENOM" id="CLU_079909_1_1_0"/>
<evidence type="ECO:0000313" key="8">
    <source>
        <dbReference type="EMBL" id="CCB88588.1"/>
    </source>
</evidence>
<name>F8L773_SIMNZ</name>
<dbReference type="PANTHER" id="PTHR33508">
    <property type="entry name" value="UPF0056 MEMBRANE PROTEIN YHCE"/>
    <property type="match status" value="1"/>
</dbReference>
<feature type="transmembrane region" description="Helical" evidence="7">
    <location>
        <begin position="168"/>
        <end position="189"/>
    </location>
</feature>
<dbReference type="Pfam" id="PF01914">
    <property type="entry name" value="MarC"/>
    <property type="match status" value="1"/>
</dbReference>
<proteinExistence type="inferred from homology"/>
<sequence length="198" mass="21337">MPAHPISMAVSLFFVINVLGNIPLFIGLLARYSPRQQRVILIREFVLALVILLLFNYFGANIFHLLGISQPILGMAGGILLLLIAIGMIFPKHDQEAGPKHEPILVPLATPVIAGPGSITAVMLFSSRLNDQLTMTMIIVGAMFVSFMITLIASLLKHGLGEKGLIAFERLGGMIVALIAVQMFASGAVDFVKQSFAI</sequence>
<protein>
    <recommendedName>
        <fullName evidence="7">UPF0056 inner membrane protein</fullName>
    </recommendedName>
</protein>
<gene>
    <name evidence="8" type="ordered locus">SNE_A07110</name>
</gene>
<dbReference type="EMBL" id="FR872582">
    <property type="protein sequence ID" value="CCB88588.1"/>
    <property type="molecule type" value="Genomic_DNA"/>
</dbReference>
<evidence type="ECO:0000256" key="6">
    <source>
        <dbReference type="ARBA" id="ARBA00023136"/>
    </source>
</evidence>
<evidence type="ECO:0000256" key="1">
    <source>
        <dbReference type="ARBA" id="ARBA00004651"/>
    </source>
</evidence>
<dbReference type="PANTHER" id="PTHR33508:SF10">
    <property type="entry name" value="UPF0056 INNER MEMBRANE PROTEIN YHGN"/>
    <property type="match status" value="1"/>
</dbReference>
<comment type="similarity">
    <text evidence="2 7">Belongs to the UPF0056 (MarC) family.</text>
</comment>
<dbReference type="STRING" id="331113.SNE_A07110"/>
<feature type="transmembrane region" description="Helical" evidence="7">
    <location>
        <begin position="103"/>
        <end position="125"/>
    </location>
</feature>
<dbReference type="KEGG" id="sng:SNE_A07110"/>
<keyword evidence="5 7" id="KW-1133">Transmembrane helix</keyword>
<keyword evidence="4 7" id="KW-0812">Transmembrane</keyword>
<dbReference type="InterPro" id="IPR002771">
    <property type="entry name" value="Multi_antbiot-R_MarC"/>
</dbReference>
<dbReference type="GO" id="GO:0005886">
    <property type="term" value="C:plasma membrane"/>
    <property type="evidence" value="ECO:0007669"/>
    <property type="project" value="UniProtKB-SubCell"/>
</dbReference>
<dbReference type="NCBIfam" id="TIGR00427">
    <property type="entry name" value="NAAT family transporter"/>
    <property type="match status" value="1"/>
</dbReference>
<evidence type="ECO:0000256" key="5">
    <source>
        <dbReference type="ARBA" id="ARBA00022989"/>
    </source>
</evidence>
<comment type="subcellular location">
    <subcellularLocation>
        <location evidence="7">Cell inner membrane</location>
        <topology evidence="7">Multi-pass membrane protein</topology>
    </subcellularLocation>
    <subcellularLocation>
        <location evidence="1">Cell membrane</location>
        <topology evidence="1">Multi-pass membrane protein</topology>
    </subcellularLocation>
</comment>
<dbReference type="eggNOG" id="COG2095">
    <property type="taxonomic scope" value="Bacteria"/>
</dbReference>
<evidence type="ECO:0000256" key="3">
    <source>
        <dbReference type="ARBA" id="ARBA00022475"/>
    </source>
</evidence>
<evidence type="ECO:0000256" key="7">
    <source>
        <dbReference type="RuleBase" id="RU362048"/>
    </source>
</evidence>
<dbReference type="Proteomes" id="UP000000496">
    <property type="component" value="Chromosome gsn.131"/>
</dbReference>
<accession>F8L773</accession>
<feature type="transmembrane region" description="Helical" evidence="7">
    <location>
        <begin position="137"/>
        <end position="156"/>
    </location>
</feature>
<evidence type="ECO:0000256" key="4">
    <source>
        <dbReference type="ARBA" id="ARBA00022692"/>
    </source>
</evidence>
<feature type="transmembrane region" description="Helical" evidence="7">
    <location>
        <begin position="72"/>
        <end position="91"/>
    </location>
</feature>
<organism evidence="8 9">
    <name type="scientific">Simkania negevensis (strain ATCC VR-1471 / DSM 27360 / Z)</name>
    <dbReference type="NCBI Taxonomy" id="331113"/>
    <lineage>
        <taxon>Bacteria</taxon>
        <taxon>Pseudomonadati</taxon>
        <taxon>Chlamydiota</taxon>
        <taxon>Chlamydiia</taxon>
        <taxon>Parachlamydiales</taxon>
        <taxon>Simkaniaceae</taxon>
        <taxon>Simkania</taxon>
    </lineage>
</organism>
<reference key="1">
    <citation type="journal article" date="2011" name="Mol. Biol. Evol.">
        <title>Unity in variety -- the pan-genome of the Chlamydiae.</title>
        <authorList>
            <person name="Collingro A."/>
            <person name="Tischler P."/>
            <person name="Weinmaier T."/>
            <person name="Penz T."/>
            <person name="Heinz E."/>
            <person name="Brunham R.C."/>
            <person name="Read T.D."/>
            <person name="Bavoil P.M."/>
            <person name="Sachse K."/>
            <person name="Kahane S."/>
            <person name="Friedman M.G."/>
            <person name="Rattei T."/>
            <person name="Myers G.S.A."/>
            <person name="Horn M."/>
        </authorList>
    </citation>
    <scope>NUCLEOTIDE SEQUENCE</scope>
    <source>
        <strain>Z</strain>
    </source>
</reference>